<feature type="transmembrane region" description="Helical" evidence="8">
    <location>
        <begin position="587"/>
        <end position="608"/>
    </location>
</feature>
<dbReference type="Pfam" id="PF13962">
    <property type="entry name" value="PGG"/>
    <property type="match status" value="2"/>
</dbReference>
<dbReference type="InterPro" id="IPR036770">
    <property type="entry name" value="Ankyrin_rpt-contain_sf"/>
</dbReference>
<feature type="transmembrane region" description="Helical" evidence="8">
    <location>
        <begin position="140"/>
        <end position="159"/>
    </location>
</feature>
<dbReference type="Gramene" id="AUR62009260-RA">
    <property type="protein sequence ID" value="AUR62009260-RA:cds"/>
    <property type="gene ID" value="AUR62009260"/>
</dbReference>
<keyword evidence="2 8" id="KW-0812">Transmembrane</keyword>
<dbReference type="EnsemblPlants" id="AUR62009260-RA">
    <property type="protein sequence ID" value="AUR62009260-RA:cds"/>
    <property type="gene ID" value="AUR62009260"/>
</dbReference>
<feature type="transmembrane region" description="Helical" evidence="8">
    <location>
        <begin position="520"/>
        <end position="540"/>
    </location>
</feature>
<dbReference type="PANTHER" id="PTHR24186">
    <property type="entry name" value="PROTEIN PHOSPHATASE 1 REGULATORY SUBUNIT"/>
    <property type="match status" value="1"/>
</dbReference>
<evidence type="ECO:0000256" key="8">
    <source>
        <dbReference type="SAM" id="Phobius"/>
    </source>
</evidence>
<feature type="transmembrane region" description="Helical" evidence="8">
    <location>
        <begin position="547"/>
        <end position="567"/>
    </location>
</feature>
<feature type="domain" description="PGG" evidence="9">
    <location>
        <begin position="462"/>
        <end position="572"/>
    </location>
</feature>
<feature type="repeat" description="ANK" evidence="7">
    <location>
        <begin position="303"/>
        <end position="335"/>
    </location>
</feature>
<dbReference type="PANTHER" id="PTHR24186:SF37">
    <property type="entry name" value="PGG DOMAIN-CONTAINING PROTEIN"/>
    <property type="match status" value="1"/>
</dbReference>
<comment type="subcellular location">
    <subcellularLocation>
        <location evidence="1">Membrane</location>
        <topology evidence="1">Multi-pass membrane protein</topology>
    </subcellularLocation>
</comment>
<accession>A0A803LBM1</accession>
<keyword evidence="4 8" id="KW-1133">Transmembrane helix</keyword>
<dbReference type="Pfam" id="PF12796">
    <property type="entry name" value="Ank_2"/>
    <property type="match status" value="2"/>
</dbReference>
<dbReference type="InterPro" id="IPR002110">
    <property type="entry name" value="Ankyrin_rpt"/>
</dbReference>
<protein>
    <recommendedName>
        <fullName evidence="9">PGG domain-containing protein</fullName>
    </recommendedName>
</protein>
<reference evidence="10" key="1">
    <citation type="journal article" date="2017" name="Nature">
        <title>The genome of Chenopodium quinoa.</title>
        <authorList>
            <person name="Jarvis D.E."/>
            <person name="Ho Y.S."/>
            <person name="Lightfoot D.J."/>
            <person name="Schmoeckel S.M."/>
            <person name="Li B."/>
            <person name="Borm T.J.A."/>
            <person name="Ohyanagi H."/>
            <person name="Mineta K."/>
            <person name="Michell C.T."/>
            <person name="Saber N."/>
            <person name="Kharbatia N.M."/>
            <person name="Rupper R.R."/>
            <person name="Sharp A.R."/>
            <person name="Dally N."/>
            <person name="Boughton B.A."/>
            <person name="Woo Y.H."/>
            <person name="Gao G."/>
            <person name="Schijlen E.G.W.M."/>
            <person name="Guo X."/>
            <person name="Momin A.A."/>
            <person name="Negrao S."/>
            <person name="Al-Babili S."/>
            <person name="Gehring C."/>
            <person name="Roessner U."/>
            <person name="Jung C."/>
            <person name="Murphy K."/>
            <person name="Arold S.T."/>
            <person name="Gojobori T."/>
            <person name="van der Linden C.G."/>
            <person name="van Loo E.N."/>
            <person name="Jellen E.N."/>
            <person name="Maughan P.J."/>
            <person name="Tester M."/>
        </authorList>
    </citation>
    <scope>NUCLEOTIDE SEQUENCE [LARGE SCALE GENOMIC DNA]</scope>
    <source>
        <strain evidence="10">cv. PI 614886</strain>
    </source>
</reference>
<evidence type="ECO:0000313" key="10">
    <source>
        <dbReference type="EnsemblPlants" id="AUR62009260-RA:cds"/>
    </source>
</evidence>
<feature type="transmembrane region" description="Helical" evidence="8">
    <location>
        <begin position="51"/>
        <end position="69"/>
    </location>
</feature>
<sequence>MTAVDINRNQTLSKKSESQNVEQFLKHAKARRAKTVLKHQADGTWLEEQRASLMVVASLIATMAFQVGINPPGGVWQGDKMFWSDNSFGTNHTLFAGAAVWTYNDSYDWLLFSNTAGLISSLTVILLLISGLPFKRHFLLILRITLWIAVTATSFTYYFATRLLDGPQSGGRGWISYTFSLIAWVGVMVFFLFGHFVRFILKLIGWQKRQSLKDFCKRYMEVQIERSQSFAITKLYHATFEGDVQSLIKLLEEDRLILKRCINQRSKHLMKSPLHVAAEMGHLEIVKTLLVASPNMCFVRDQDGMTPIHVAVVHNNIDVLEMLYNANPHVVRERTNGGEFVLHLCIKHNKEDSLKVLLSLIDDELLNSKDSDGNTALHLAVIGNQSKMVKMLLERPKIEVNAMNKNEMTALDLRIFLKLENNFKDVSNFLVEWPNDEQIGPSLELANALQARHELKIKNRINWVENQSNALMVVASLIATMAFSVATNPPGGFWQDTQNGHHKAGHSIEDDYDQFWFNNLVIWNTIALVSSLSVILLLISGLPYGRVFVGILRITMWIAVTATTATYGKSLFLTIYSEAPTANTTLFWVGVLVLMLLGHAILFAVKCINRRPKLRARILKLFKLWFA</sequence>
<evidence type="ECO:0000256" key="7">
    <source>
        <dbReference type="PROSITE-ProRule" id="PRU00023"/>
    </source>
</evidence>
<feature type="transmembrane region" description="Helical" evidence="8">
    <location>
        <begin position="179"/>
        <end position="201"/>
    </location>
</feature>
<evidence type="ECO:0000259" key="9">
    <source>
        <dbReference type="Pfam" id="PF13962"/>
    </source>
</evidence>
<organism evidence="10 11">
    <name type="scientific">Chenopodium quinoa</name>
    <name type="common">Quinoa</name>
    <dbReference type="NCBI Taxonomy" id="63459"/>
    <lineage>
        <taxon>Eukaryota</taxon>
        <taxon>Viridiplantae</taxon>
        <taxon>Streptophyta</taxon>
        <taxon>Embryophyta</taxon>
        <taxon>Tracheophyta</taxon>
        <taxon>Spermatophyta</taxon>
        <taxon>Magnoliopsida</taxon>
        <taxon>eudicotyledons</taxon>
        <taxon>Gunneridae</taxon>
        <taxon>Pentapetalae</taxon>
        <taxon>Caryophyllales</taxon>
        <taxon>Chenopodiaceae</taxon>
        <taxon>Chenopodioideae</taxon>
        <taxon>Atripliceae</taxon>
        <taxon>Chenopodium</taxon>
    </lineage>
</organism>
<evidence type="ECO:0000256" key="1">
    <source>
        <dbReference type="ARBA" id="ARBA00004141"/>
    </source>
</evidence>
<proteinExistence type="predicted"/>
<evidence type="ECO:0000256" key="6">
    <source>
        <dbReference type="ARBA" id="ARBA00023136"/>
    </source>
</evidence>
<keyword evidence="3" id="KW-0677">Repeat</keyword>
<feature type="domain" description="PGG" evidence="9">
    <location>
        <begin position="45"/>
        <end position="161"/>
    </location>
</feature>
<dbReference type="GO" id="GO:0005886">
    <property type="term" value="C:plasma membrane"/>
    <property type="evidence" value="ECO:0007669"/>
    <property type="project" value="TreeGrafter"/>
</dbReference>
<feature type="transmembrane region" description="Helical" evidence="8">
    <location>
        <begin position="468"/>
        <end position="486"/>
    </location>
</feature>
<feature type="repeat" description="ANK" evidence="7">
    <location>
        <begin position="269"/>
        <end position="290"/>
    </location>
</feature>
<evidence type="ECO:0000256" key="2">
    <source>
        <dbReference type="ARBA" id="ARBA00022692"/>
    </source>
</evidence>
<evidence type="ECO:0000256" key="4">
    <source>
        <dbReference type="ARBA" id="ARBA00022989"/>
    </source>
</evidence>
<dbReference type="SUPFAM" id="SSF48403">
    <property type="entry name" value="Ankyrin repeat"/>
    <property type="match status" value="1"/>
</dbReference>
<dbReference type="PROSITE" id="PS50297">
    <property type="entry name" value="ANK_REP_REGION"/>
    <property type="match status" value="3"/>
</dbReference>
<dbReference type="InterPro" id="IPR026961">
    <property type="entry name" value="PGG_dom"/>
</dbReference>
<evidence type="ECO:0000256" key="5">
    <source>
        <dbReference type="ARBA" id="ARBA00023043"/>
    </source>
</evidence>
<name>A0A803LBM1_CHEQI</name>
<dbReference type="Gene3D" id="1.25.40.20">
    <property type="entry name" value="Ankyrin repeat-containing domain"/>
    <property type="match status" value="1"/>
</dbReference>
<keyword evidence="5 7" id="KW-0040">ANK repeat</keyword>
<dbReference type="PROSITE" id="PS50088">
    <property type="entry name" value="ANK_REPEAT"/>
    <property type="match status" value="3"/>
</dbReference>
<dbReference type="AlphaFoldDB" id="A0A803LBM1"/>
<evidence type="ECO:0000256" key="3">
    <source>
        <dbReference type="ARBA" id="ARBA00022737"/>
    </source>
</evidence>
<dbReference type="SMART" id="SM00248">
    <property type="entry name" value="ANK"/>
    <property type="match status" value="4"/>
</dbReference>
<feature type="repeat" description="ANK" evidence="7">
    <location>
        <begin position="372"/>
        <end position="395"/>
    </location>
</feature>
<evidence type="ECO:0000313" key="11">
    <source>
        <dbReference type="Proteomes" id="UP000596660"/>
    </source>
</evidence>
<keyword evidence="6 8" id="KW-0472">Membrane</keyword>
<feature type="transmembrane region" description="Helical" evidence="8">
    <location>
        <begin position="109"/>
        <end position="128"/>
    </location>
</feature>
<dbReference type="Proteomes" id="UP000596660">
    <property type="component" value="Unplaced"/>
</dbReference>
<reference evidence="10" key="2">
    <citation type="submission" date="2021-03" db="UniProtKB">
        <authorList>
            <consortium name="EnsemblPlants"/>
        </authorList>
    </citation>
    <scope>IDENTIFICATION</scope>
</reference>
<keyword evidence="11" id="KW-1185">Reference proteome</keyword>